<gene>
    <name evidence="12" type="ORF">DI09_13p240</name>
</gene>
<dbReference type="SFLD" id="SFLDS00032">
    <property type="entry name" value="Radical_SAM_3-amino-3-carboxyp"/>
    <property type="match status" value="1"/>
</dbReference>
<comment type="function">
    <text evidence="11">Catalyzes the first step of diphthamide biosynthesis, a post-translational modification of histidine which occurs in elongation factor 2.</text>
</comment>
<dbReference type="InterPro" id="IPR042263">
    <property type="entry name" value="DPH1/DPH2_1"/>
</dbReference>
<dbReference type="HOGENOM" id="CLU_037146_1_0_1"/>
<dbReference type="Proteomes" id="UP000029725">
    <property type="component" value="Unassembled WGS sequence"/>
</dbReference>
<reference evidence="12 13" key="1">
    <citation type="submission" date="2014-04" db="EMBL/GenBank/DDBJ databases">
        <title>A new species of microsporidia sheds light on the evolution of extreme parasitism.</title>
        <authorList>
            <person name="Haag K.L."/>
            <person name="James T.Y."/>
            <person name="Larsson R."/>
            <person name="Schaer T.M."/>
            <person name="Refardt D."/>
            <person name="Pombert J.-F."/>
            <person name="Ebert D."/>
        </authorList>
    </citation>
    <scope>NUCLEOTIDE SEQUENCE [LARGE SCALE GENOMIC DNA]</scope>
    <source>
        <strain evidence="12 13">UGP3</strain>
        <tissue evidence="12">Spores</tissue>
    </source>
</reference>
<comment type="caution">
    <text evidence="12">The sequence shown here is derived from an EMBL/GenBank/DDBJ whole genome shotgun (WGS) entry which is preliminary data.</text>
</comment>
<dbReference type="NCBIfam" id="TIGR00322">
    <property type="entry name" value="diphth2_R"/>
    <property type="match status" value="1"/>
</dbReference>
<dbReference type="GO" id="GO:0090560">
    <property type="term" value="F:2-(3-amino-3-carboxypropyl)histidine synthase activity"/>
    <property type="evidence" value="ECO:0007669"/>
    <property type="project" value="UniProtKB-UniRule"/>
</dbReference>
<dbReference type="Gene3D" id="3.40.50.11860">
    <property type="entry name" value="Diphthamide synthesis DPH1/DPH2 domain 3"/>
    <property type="match status" value="1"/>
</dbReference>
<organism evidence="12 13">
    <name type="scientific">Mitosporidium daphniae</name>
    <dbReference type="NCBI Taxonomy" id="1485682"/>
    <lineage>
        <taxon>Eukaryota</taxon>
        <taxon>Fungi</taxon>
        <taxon>Fungi incertae sedis</taxon>
        <taxon>Microsporidia</taxon>
        <taxon>Mitosporidium</taxon>
    </lineage>
</organism>
<keyword evidence="6 11" id="KW-0949">S-adenosyl-L-methionine</keyword>
<keyword evidence="11" id="KW-0004">4Fe-4S</keyword>
<keyword evidence="8" id="KW-0408">Iron</keyword>
<dbReference type="PANTHER" id="PTHR10762">
    <property type="entry name" value="DIPHTHAMIDE BIOSYNTHESIS PROTEIN"/>
    <property type="match status" value="1"/>
</dbReference>
<evidence type="ECO:0000256" key="11">
    <source>
        <dbReference type="PIRNR" id="PIRNR004967"/>
    </source>
</evidence>
<dbReference type="AlphaFoldDB" id="A0A098VUW3"/>
<dbReference type="Gene3D" id="3.40.50.11850">
    <property type="entry name" value="Diphthamide synthesis DPH1/DPH2 domain 2"/>
    <property type="match status" value="1"/>
</dbReference>
<evidence type="ECO:0000256" key="5">
    <source>
        <dbReference type="ARBA" id="ARBA00022679"/>
    </source>
</evidence>
<dbReference type="EC" id="2.5.1.108" evidence="3 11"/>
<keyword evidence="9" id="KW-0411">Iron-sulfur</keyword>
<dbReference type="PANTHER" id="PTHR10762:SF1">
    <property type="entry name" value="2-(3-AMINO-3-CARBOXYPROPYL)HISTIDINE SYNTHASE SUBUNIT 1"/>
    <property type="match status" value="1"/>
</dbReference>
<evidence type="ECO:0000256" key="2">
    <source>
        <dbReference type="ARBA" id="ARBA00010173"/>
    </source>
</evidence>
<name>A0A098VUW3_9MICR</name>
<proteinExistence type="inferred from homology"/>
<evidence type="ECO:0000256" key="1">
    <source>
        <dbReference type="ARBA" id="ARBA00005156"/>
    </source>
</evidence>
<accession>A0A098VUW3</accession>
<dbReference type="RefSeq" id="XP_013239162.1">
    <property type="nucleotide sequence ID" value="XM_013383708.1"/>
</dbReference>
<keyword evidence="7" id="KW-0479">Metal-binding</keyword>
<dbReference type="GO" id="GO:0017183">
    <property type="term" value="P:protein histidyl modification to diphthamide"/>
    <property type="evidence" value="ECO:0007669"/>
    <property type="project" value="UniProtKB-UniRule"/>
</dbReference>
<comment type="pathway">
    <text evidence="1 11">Protein modification; peptidyl-diphthamide biosynthesis.</text>
</comment>
<evidence type="ECO:0000313" key="12">
    <source>
        <dbReference type="EMBL" id="KGG52735.1"/>
    </source>
</evidence>
<evidence type="ECO:0000256" key="3">
    <source>
        <dbReference type="ARBA" id="ARBA00012221"/>
    </source>
</evidence>
<comment type="cofactor">
    <cofactor evidence="11">
        <name>[4Fe-4S] cluster</name>
        <dbReference type="ChEBI" id="CHEBI:49883"/>
    </cofactor>
    <text evidence="11">Binds 1 [4Fe-4S] cluster per subunit. The cluster is coordinated with 3 cysteines and an exchangeable S-adenosyl-L-methionine.</text>
</comment>
<dbReference type="InterPro" id="IPR035435">
    <property type="entry name" value="DPH1/DPH2_euk_archaea"/>
</dbReference>
<evidence type="ECO:0000256" key="8">
    <source>
        <dbReference type="ARBA" id="ARBA00023004"/>
    </source>
</evidence>
<evidence type="ECO:0000313" key="13">
    <source>
        <dbReference type="Proteomes" id="UP000029725"/>
    </source>
</evidence>
<dbReference type="InterPro" id="IPR042264">
    <property type="entry name" value="DPH1/DPH2_2"/>
</dbReference>
<dbReference type="OrthoDB" id="1649088at2759"/>
<dbReference type="GeneID" id="25258381"/>
<dbReference type="FunFam" id="3.40.50.11860:FF:000002">
    <property type="entry name" value="2-(3-amino-3-carboxypropyl)histidine synthase subunit 1"/>
    <property type="match status" value="1"/>
</dbReference>
<keyword evidence="13" id="KW-1185">Reference proteome</keyword>
<evidence type="ECO:0000256" key="9">
    <source>
        <dbReference type="ARBA" id="ARBA00023014"/>
    </source>
</evidence>
<dbReference type="Pfam" id="PF01866">
    <property type="entry name" value="Diphthamide_syn"/>
    <property type="match status" value="1"/>
</dbReference>
<dbReference type="FunFam" id="3.40.50.11850:FF:000002">
    <property type="entry name" value="2-(3-amino-3-carboxypropyl)histidine synthase subunit 1"/>
    <property type="match status" value="1"/>
</dbReference>
<dbReference type="EMBL" id="JMKJ01000044">
    <property type="protein sequence ID" value="KGG52735.1"/>
    <property type="molecule type" value="Genomic_DNA"/>
</dbReference>
<evidence type="ECO:0000256" key="10">
    <source>
        <dbReference type="ARBA" id="ARBA00048403"/>
    </source>
</evidence>
<dbReference type="FunFam" id="3.40.50.11840:FF:000001">
    <property type="entry name" value="2-(3-amino-3-carboxypropyl)histidine synthase subunit 1"/>
    <property type="match status" value="1"/>
</dbReference>
<evidence type="ECO:0000256" key="7">
    <source>
        <dbReference type="ARBA" id="ARBA00022723"/>
    </source>
</evidence>
<dbReference type="InterPro" id="IPR042265">
    <property type="entry name" value="DPH1/DPH2_3"/>
</dbReference>
<sequence length="407" mass="45266">MLKSKFSNAIPSSLLEDNRLALAISKLPKNYNFEIYKIVWFLKRNQSRRGYFDPLTVIVALQFPEGLLLYACLLSDIFEDFADVDCVIMGDVTYGACCVDDFTAKALGCDSLVHFGHSCLVPINVTEGIRVLYVFVEIQFDISLLEALMVENFAITKKLAIISTVQFLSAVHVSKGKLYSTLSKHGYSSISVPQERPLSGGEVLGCTAPSLGSSSIDSILYVGDGRFHLEAMMIANPSAEAYRYDPYSNILSREYYDHNKLHSVRLGAIAKAKGCRRIGMALSTLGRQGSPNILRHLKERAESLNIEIIPILISEISPSKLSLFKDVDAYVLSLHITRSWIQVACPRLSIDWGEAFEKPLLTPYEASVLFGSIPWQSQYPMDYYSKNGLGPWTNYHNGKAGSNICSK</sequence>
<dbReference type="PIRSF" id="PIRSF004967">
    <property type="entry name" value="DPH1"/>
    <property type="match status" value="1"/>
</dbReference>
<dbReference type="GO" id="GO:0051539">
    <property type="term" value="F:4 iron, 4 sulfur cluster binding"/>
    <property type="evidence" value="ECO:0007669"/>
    <property type="project" value="UniProtKB-UniRule"/>
</dbReference>
<keyword evidence="5 11" id="KW-0808">Transferase</keyword>
<dbReference type="UniPathway" id="UPA00559"/>
<evidence type="ECO:0000256" key="4">
    <source>
        <dbReference type="ARBA" id="ARBA00021915"/>
    </source>
</evidence>
<comment type="catalytic activity">
    <reaction evidence="10 11">
        <text>L-histidyl-[translation elongation factor 2] + S-adenosyl-L-methionine = 2-[(3S)-amino-3-carboxypropyl]-L-histidyl-[translation elongation factor 2] + S-methyl-5'-thioadenosine + H(+)</text>
        <dbReference type="Rhea" id="RHEA:36783"/>
        <dbReference type="Rhea" id="RHEA-COMP:9748"/>
        <dbReference type="Rhea" id="RHEA-COMP:9749"/>
        <dbReference type="ChEBI" id="CHEBI:15378"/>
        <dbReference type="ChEBI" id="CHEBI:17509"/>
        <dbReference type="ChEBI" id="CHEBI:29979"/>
        <dbReference type="ChEBI" id="CHEBI:59789"/>
        <dbReference type="ChEBI" id="CHEBI:73995"/>
        <dbReference type="EC" id="2.5.1.108"/>
    </reaction>
</comment>
<dbReference type="Gene3D" id="3.40.50.11840">
    <property type="entry name" value="Diphthamide synthesis DPH1/DPH2 domain 1"/>
    <property type="match status" value="1"/>
</dbReference>
<dbReference type="InterPro" id="IPR016435">
    <property type="entry name" value="DPH1/DPH2"/>
</dbReference>
<evidence type="ECO:0000256" key="6">
    <source>
        <dbReference type="ARBA" id="ARBA00022691"/>
    </source>
</evidence>
<protein>
    <recommendedName>
        <fullName evidence="4 11">2-(3-amino-3-carboxypropyl)histidine synthase subunit 1</fullName>
        <ecNumber evidence="3 11">2.5.1.108</ecNumber>
    </recommendedName>
</protein>
<dbReference type="VEuPathDB" id="MicrosporidiaDB:DI09_13p240"/>
<comment type="similarity">
    <text evidence="2 11">Belongs to the DPH1/DPH2 family. DPH1 subfamily.</text>
</comment>
<dbReference type="GO" id="GO:0046872">
    <property type="term" value="F:metal ion binding"/>
    <property type="evidence" value="ECO:0007669"/>
    <property type="project" value="UniProtKB-KW"/>
</dbReference>